<feature type="region of interest" description="Disordered" evidence="1">
    <location>
        <begin position="89"/>
        <end position="110"/>
    </location>
</feature>
<dbReference type="EMBL" id="CAXHTB010000016">
    <property type="protein sequence ID" value="CAL0321828.1"/>
    <property type="molecule type" value="Genomic_DNA"/>
</dbReference>
<feature type="compositionally biased region" description="Basic and acidic residues" evidence="1">
    <location>
        <begin position="89"/>
        <end position="105"/>
    </location>
</feature>
<dbReference type="AlphaFoldDB" id="A0AAV1XJK5"/>
<dbReference type="PANTHER" id="PTHR33264:SF8">
    <property type="entry name" value="EXPRESSED PROTEIN"/>
    <property type="match status" value="1"/>
</dbReference>
<dbReference type="PANTHER" id="PTHR33264">
    <property type="entry name" value="EXPRESSED PROTEIN"/>
    <property type="match status" value="1"/>
</dbReference>
<name>A0AAV1XJK5_LUPLU</name>
<protein>
    <submittedName>
        <fullName evidence="2">Uncharacterized protein</fullName>
    </submittedName>
</protein>
<evidence type="ECO:0000313" key="3">
    <source>
        <dbReference type="Proteomes" id="UP001497480"/>
    </source>
</evidence>
<comment type="caution">
    <text evidence="2">The sequence shown here is derived from an EMBL/GenBank/DDBJ whole genome shotgun (WGS) entry which is preliminary data.</text>
</comment>
<reference evidence="2 3" key="1">
    <citation type="submission" date="2024-03" db="EMBL/GenBank/DDBJ databases">
        <authorList>
            <person name="Martinez-Hernandez J."/>
        </authorList>
    </citation>
    <scope>NUCLEOTIDE SEQUENCE [LARGE SCALE GENOMIC DNA]</scope>
</reference>
<gene>
    <name evidence="2" type="ORF">LLUT_LOCUS22888</name>
</gene>
<accession>A0AAV1XJK5</accession>
<evidence type="ECO:0000256" key="1">
    <source>
        <dbReference type="SAM" id="MobiDB-lite"/>
    </source>
</evidence>
<feature type="region of interest" description="Disordered" evidence="1">
    <location>
        <begin position="1"/>
        <end position="24"/>
    </location>
</feature>
<proteinExistence type="predicted"/>
<keyword evidence="3" id="KW-1185">Reference proteome</keyword>
<dbReference type="Proteomes" id="UP001497480">
    <property type="component" value="Unassembled WGS sequence"/>
</dbReference>
<organism evidence="2 3">
    <name type="scientific">Lupinus luteus</name>
    <name type="common">European yellow lupine</name>
    <dbReference type="NCBI Taxonomy" id="3873"/>
    <lineage>
        <taxon>Eukaryota</taxon>
        <taxon>Viridiplantae</taxon>
        <taxon>Streptophyta</taxon>
        <taxon>Embryophyta</taxon>
        <taxon>Tracheophyta</taxon>
        <taxon>Spermatophyta</taxon>
        <taxon>Magnoliopsida</taxon>
        <taxon>eudicotyledons</taxon>
        <taxon>Gunneridae</taxon>
        <taxon>Pentapetalae</taxon>
        <taxon>rosids</taxon>
        <taxon>fabids</taxon>
        <taxon>Fabales</taxon>
        <taxon>Fabaceae</taxon>
        <taxon>Papilionoideae</taxon>
        <taxon>50 kb inversion clade</taxon>
        <taxon>genistoids sensu lato</taxon>
        <taxon>core genistoids</taxon>
        <taxon>Genisteae</taxon>
        <taxon>Lupinus</taxon>
    </lineage>
</organism>
<evidence type="ECO:0000313" key="2">
    <source>
        <dbReference type="EMBL" id="CAL0321828.1"/>
    </source>
</evidence>
<sequence length="156" mass="17771">MTRKQLLPPAASDPALRRRPTGEKRRVREVAGGATAECAAVCCCIPCTVMELVVLATYRVPAGLVKKAIEKRKQRRLQSKKSEALLVEEKARKESEKEKENENENKMVLVGPTLEEQMAKEEKCEAVELEKEMWAQFHSAGFWRTSSHHHQHHQIN</sequence>